<protein>
    <submittedName>
        <fullName evidence="4">Heptosyltransferase I</fullName>
    </submittedName>
</protein>
<proteinExistence type="inferred from homology"/>
<dbReference type="Gene3D" id="3.40.50.2000">
    <property type="entry name" value="Glycogen Phosphorylase B"/>
    <property type="match status" value="2"/>
</dbReference>
<dbReference type="RefSeq" id="WP_236987018.1">
    <property type="nucleotide sequence ID" value="NZ_AP023086.1"/>
</dbReference>
<dbReference type="FunFam" id="3.40.50.2000:FF:000023">
    <property type="entry name" value="ADP-heptose--LPS heptosyltransferase II"/>
    <property type="match status" value="1"/>
</dbReference>
<gene>
    <name evidence="4" type="ORF">MARGE09_P1753</name>
</gene>
<dbReference type="InterPro" id="IPR002201">
    <property type="entry name" value="Glyco_trans_9"/>
</dbReference>
<dbReference type="GO" id="GO:0005829">
    <property type="term" value="C:cytosol"/>
    <property type="evidence" value="ECO:0007669"/>
    <property type="project" value="TreeGrafter"/>
</dbReference>
<reference evidence="4 5" key="1">
    <citation type="journal article" date="2022" name="IScience">
        <title>An ultrasensitive nanofiber-based assay for enzymatic hydrolysis and deep-sea microbial degradation of cellulose.</title>
        <authorList>
            <person name="Tsudome M."/>
            <person name="Tachioka M."/>
            <person name="Miyazaki M."/>
            <person name="Uchimura K."/>
            <person name="Tsuda M."/>
            <person name="Takaki Y."/>
            <person name="Deguchi S."/>
        </authorList>
    </citation>
    <scope>NUCLEOTIDE SEQUENCE [LARGE SCALE GENOMIC DNA]</scope>
    <source>
        <strain evidence="4 5">GE09</strain>
    </source>
</reference>
<dbReference type="PANTHER" id="PTHR30160">
    <property type="entry name" value="TETRAACYLDISACCHARIDE 4'-KINASE-RELATED"/>
    <property type="match status" value="1"/>
</dbReference>
<dbReference type="InterPro" id="IPR051199">
    <property type="entry name" value="LPS_LOS_Heptosyltrfase"/>
</dbReference>
<dbReference type="SUPFAM" id="SSF53756">
    <property type="entry name" value="UDP-Glycosyltransferase/glycogen phosphorylase"/>
    <property type="match status" value="1"/>
</dbReference>
<dbReference type="EMBL" id="AP023086">
    <property type="protein sequence ID" value="BCD97552.1"/>
    <property type="molecule type" value="Genomic_DNA"/>
</dbReference>
<keyword evidence="5" id="KW-1185">Reference proteome</keyword>
<sequence length="350" mass="38355">MSSIQSICVLRLSAIGDVCHAVAVVQAIQAYYPEAKITWIIGRVEAALLKQLPNVRFVVFDKQQGFSAYRQLRKQLPEQFDVLLHMQVALRANIAAACVRATRKIGFPKHLSKEGHGLVVNERVRALPQPHVLDGFAAFAHAIGVPEFTPAWNIPLQPEVLDWLDVFCSEHALEQQKILVISPSASNAERNWLPERYAQVADYAVSKGFAVLLCGGPADHEKALGLAIEQQSVSPLINVIGQTSLLQLLALLKRADIVVSPDSGPAHMATTQGTPVIGLYAHSNPARTGPYNSLQWVVEVYHQHLLRQKGSPPHRWGVRVKGADLMADISVESVVQMFDAVCSQASLIND</sequence>
<evidence type="ECO:0000256" key="2">
    <source>
        <dbReference type="ARBA" id="ARBA00022679"/>
    </source>
</evidence>
<dbReference type="KEGG" id="marq:MARGE09_P1753"/>
<keyword evidence="2" id="KW-0808">Transferase</keyword>
<dbReference type="PANTHER" id="PTHR30160:SF21">
    <property type="entry name" value="LIPOPOLYSACCHARIDE CORE HEPTOSYLTRANSFERASE OPSX"/>
    <property type="match status" value="1"/>
</dbReference>
<dbReference type="GO" id="GO:0009244">
    <property type="term" value="P:lipopolysaccharide core region biosynthetic process"/>
    <property type="evidence" value="ECO:0007669"/>
    <property type="project" value="TreeGrafter"/>
</dbReference>
<evidence type="ECO:0000256" key="1">
    <source>
        <dbReference type="ARBA" id="ARBA00022676"/>
    </source>
</evidence>
<accession>A0AAN1WH80</accession>
<evidence type="ECO:0000256" key="3">
    <source>
        <dbReference type="ARBA" id="ARBA00043995"/>
    </source>
</evidence>
<dbReference type="Pfam" id="PF01075">
    <property type="entry name" value="Glyco_transf_9"/>
    <property type="match status" value="1"/>
</dbReference>
<dbReference type="AlphaFoldDB" id="A0AAN1WH80"/>
<evidence type="ECO:0000313" key="4">
    <source>
        <dbReference type="EMBL" id="BCD97552.1"/>
    </source>
</evidence>
<evidence type="ECO:0000313" key="5">
    <source>
        <dbReference type="Proteomes" id="UP001320119"/>
    </source>
</evidence>
<keyword evidence="1" id="KW-0328">Glycosyltransferase</keyword>
<dbReference type="Proteomes" id="UP001320119">
    <property type="component" value="Chromosome"/>
</dbReference>
<organism evidence="4 5">
    <name type="scientific">Marinagarivorans cellulosilyticus</name>
    <dbReference type="NCBI Taxonomy" id="2721545"/>
    <lineage>
        <taxon>Bacteria</taxon>
        <taxon>Pseudomonadati</taxon>
        <taxon>Pseudomonadota</taxon>
        <taxon>Gammaproteobacteria</taxon>
        <taxon>Cellvibrionales</taxon>
        <taxon>Cellvibrionaceae</taxon>
        <taxon>Marinagarivorans</taxon>
    </lineage>
</organism>
<comment type="similarity">
    <text evidence="3">Belongs to the glycosyltransferase 9 family.</text>
</comment>
<name>A0AAN1WH80_9GAMM</name>
<dbReference type="CDD" id="cd03789">
    <property type="entry name" value="GT9_LPS_heptosyltransferase"/>
    <property type="match status" value="1"/>
</dbReference>
<dbReference type="GO" id="GO:0008713">
    <property type="term" value="F:ADP-heptose-lipopolysaccharide heptosyltransferase activity"/>
    <property type="evidence" value="ECO:0007669"/>
    <property type="project" value="TreeGrafter"/>
</dbReference>